<protein>
    <submittedName>
        <fullName evidence="4">Na(+)/H(+) antiporter subunit G</fullName>
    </submittedName>
</protein>
<evidence type="ECO:0000313" key="5">
    <source>
        <dbReference type="Proteomes" id="UP000180254"/>
    </source>
</evidence>
<dbReference type="Pfam" id="PF03334">
    <property type="entry name" value="PhaG_MnhG_YufB"/>
    <property type="match status" value="1"/>
</dbReference>
<sequence>MKTVVVALLLYGGVFFFLVGSIGLIRFPDALTRAHGAAKCDTLGAMLSLSALVVYDGITFSSFKLIVTIVFLWLTNPTATHLIGNSVFSKTKGMGD</sequence>
<dbReference type="PANTHER" id="PTHR34703">
    <property type="entry name" value="ANTIPORTER SUBUNIT MNHG2-RELATED"/>
    <property type="match status" value="1"/>
</dbReference>
<dbReference type="NCBIfam" id="TIGR01300">
    <property type="entry name" value="CPA3_mnhG_phaG"/>
    <property type="match status" value="1"/>
</dbReference>
<dbReference type="OrthoDB" id="9806575at2"/>
<reference evidence="4 5" key="1">
    <citation type="submission" date="2016-09" db="EMBL/GenBank/DDBJ databases">
        <title>Genome sequence of Eubacterium angustum.</title>
        <authorList>
            <person name="Poehlein A."/>
            <person name="Daniel R."/>
        </authorList>
    </citation>
    <scope>NUCLEOTIDE SEQUENCE [LARGE SCALE GENOMIC DNA]</scope>
    <source>
        <strain evidence="4 5">DSM 1989</strain>
    </source>
</reference>
<dbReference type="AlphaFoldDB" id="A0A1S1V7M8"/>
<proteinExistence type="inferred from homology"/>
<comment type="caution">
    <text evidence="4">The sequence shown here is derived from an EMBL/GenBank/DDBJ whole genome shotgun (WGS) entry which is preliminary data.</text>
</comment>
<dbReference type="STRING" id="39480.EUAN_18980"/>
<evidence type="ECO:0000313" key="4">
    <source>
        <dbReference type="EMBL" id="OHW61719.1"/>
    </source>
</evidence>
<name>A0A1S1V7M8_9FIRM</name>
<keyword evidence="3" id="KW-0472">Membrane</keyword>
<gene>
    <name evidence="4" type="primary">mrpG</name>
    <name evidence="4" type="ORF">EUAN_18980</name>
</gene>
<accession>A0A1S1V7M8</accession>
<comment type="similarity">
    <text evidence="2">Belongs to the CPA3 antiporters (TC 2.A.63) subunit G family.</text>
</comment>
<dbReference type="Proteomes" id="UP000180254">
    <property type="component" value="Unassembled WGS sequence"/>
</dbReference>
<comment type="subcellular location">
    <subcellularLocation>
        <location evidence="1">Membrane</location>
        <topology evidence="1">Multi-pass membrane protein</topology>
    </subcellularLocation>
</comment>
<dbReference type="PANTHER" id="PTHR34703:SF1">
    <property type="entry name" value="ANTIPORTER SUBUNIT MNHG2-RELATED"/>
    <property type="match status" value="1"/>
</dbReference>
<keyword evidence="3" id="KW-0812">Transmembrane</keyword>
<evidence type="ECO:0000256" key="3">
    <source>
        <dbReference type="SAM" id="Phobius"/>
    </source>
</evidence>
<dbReference type="RefSeq" id="WP_071063979.1">
    <property type="nucleotide sequence ID" value="NZ_MKIE01000008.1"/>
</dbReference>
<evidence type="ECO:0000256" key="1">
    <source>
        <dbReference type="ARBA" id="ARBA00004141"/>
    </source>
</evidence>
<dbReference type="EMBL" id="MKIE01000008">
    <property type="protein sequence ID" value="OHW61719.1"/>
    <property type="molecule type" value="Genomic_DNA"/>
</dbReference>
<feature type="transmembrane region" description="Helical" evidence="3">
    <location>
        <begin position="52"/>
        <end position="74"/>
    </location>
</feature>
<dbReference type="InterPro" id="IPR005133">
    <property type="entry name" value="PhaG_MnhG_YufB"/>
</dbReference>
<evidence type="ECO:0000256" key="2">
    <source>
        <dbReference type="ARBA" id="ARBA00008404"/>
    </source>
</evidence>
<organism evidence="4 5">
    <name type="scientific">Andreesenia angusta</name>
    <dbReference type="NCBI Taxonomy" id="39480"/>
    <lineage>
        <taxon>Bacteria</taxon>
        <taxon>Bacillati</taxon>
        <taxon>Bacillota</taxon>
        <taxon>Tissierellia</taxon>
        <taxon>Tissierellales</taxon>
        <taxon>Gottschalkiaceae</taxon>
        <taxon>Andreesenia</taxon>
    </lineage>
</organism>
<dbReference type="GO" id="GO:0015385">
    <property type="term" value="F:sodium:proton antiporter activity"/>
    <property type="evidence" value="ECO:0007669"/>
    <property type="project" value="TreeGrafter"/>
</dbReference>
<keyword evidence="5" id="KW-1185">Reference proteome</keyword>
<keyword evidence="3" id="KW-1133">Transmembrane helix</keyword>